<reference evidence="12 13" key="1">
    <citation type="submission" date="2019-06" db="EMBL/GenBank/DDBJ databases">
        <title>The draft genome of Rhizobium smilacinae PTYR-5.</title>
        <authorList>
            <person name="Liu L."/>
            <person name="Li L."/>
            <person name="Zhang X."/>
        </authorList>
    </citation>
    <scope>NUCLEOTIDE SEQUENCE [LARGE SCALE GENOMIC DNA]</scope>
    <source>
        <strain evidence="12 13">PTYR-5</strain>
    </source>
</reference>
<dbReference type="AlphaFoldDB" id="A0A5C4XR80"/>
<keyword evidence="6 12" id="KW-0378">Hydrolase</keyword>
<dbReference type="PANTHER" id="PTHR11839:SF18">
    <property type="entry name" value="NUDIX HYDROLASE DOMAIN-CONTAINING PROTEIN"/>
    <property type="match status" value="1"/>
</dbReference>
<evidence type="ECO:0000256" key="3">
    <source>
        <dbReference type="ARBA" id="ARBA00007275"/>
    </source>
</evidence>
<dbReference type="RefSeq" id="WP_139673254.1">
    <property type="nucleotide sequence ID" value="NZ_VDMN01000001.1"/>
</dbReference>
<evidence type="ECO:0000256" key="7">
    <source>
        <dbReference type="ARBA" id="ARBA00032162"/>
    </source>
</evidence>
<dbReference type="InterPro" id="IPR020084">
    <property type="entry name" value="NUDIX_hydrolase_CS"/>
</dbReference>
<proteinExistence type="inferred from homology"/>
<dbReference type="InterPro" id="IPR015797">
    <property type="entry name" value="NUDIX_hydrolase-like_dom_sf"/>
</dbReference>
<feature type="binding site" evidence="9">
    <location>
        <position position="160"/>
    </location>
    <ligand>
        <name>Mg(2+)</name>
        <dbReference type="ChEBI" id="CHEBI:18420"/>
        <label>1</label>
    </ligand>
</feature>
<evidence type="ECO:0000259" key="11">
    <source>
        <dbReference type="PROSITE" id="PS51462"/>
    </source>
</evidence>
<dbReference type="GO" id="GO:0019693">
    <property type="term" value="P:ribose phosphate metabolic process"/>
    <property type="evidence" value="ECO:0007669"/>
    <property type="project" value="TreeGrafter"/>
</dbReference>
<dbReference type="OrthoDB" id="5292471at2"/>
<dbReference type="PANTHER" id="PTHR11839">
    <property type="entry name" value="UDP/ADP-SUGAR PYROPHOSPHATASE"/>
    <property type="match status" value="1"/>
</dbReference>
<feature type="binding site" evidence="9">
    <location>
        <position position="107"/>
    </location>
    <ligand>
        <name>Mg(2+)</name>
        <dbReference type="ChEBI" id="CHEBI:18420"/>
        <label>1</label>
    </ligand>
</feature>
<sequence length="204" mass="22287">MIDIDTSEAERVRLLSRRILWKGFVQLEMLTFEQHMPDGRIVTIDREVHDHGSAAGILLHDARDDTVTLVRQFRPGAFANGDPAYMLEIPAGLVDEGEIPADAVIREAMEETGFLIEKPRHICDIHASPGALTEKLSLFVASIDADKKTGLGGGLAGEAEDIEIVTLGLDAAYRMIATGEITDAKTIVALQWAMLHRDSLSPCD</sequence>
<gene>
    <name evidence="12" type="ORF">FHP24_04165</name>
</gene>
<dbReference type="EMBL" id="VDMN01000001">
    <property type="protein sequence ID" value="TNM65471.1"/>
    <property type="molecule type" value="Genomic_DNA"/>
</dbReference>
<evidence type="ECO:0000256" key="1">
    <source>
        <dbReference type="ARBA" id="ARBA00000847"/>
    </source>
</evidence>
<dbReference type="Gene3D" id="3.90.79.10">
    <property type="entry name" value="Nucleoside Triphosphate Pyrophosphohydrolase"/>
    <property type="match status" value="1"/>
</dbReference>
<comment type="similarity">
    <text evidence="3">Belongs to the Nudix hydrolase family. NudK subfamily.</text>
</comment>
<dbReference type="SUPFAM" id="SSF55811">
    <property type="entry name" value="Nudix"/>
    <property type="match status" value="1"/>
</dbReference>
<dbReference type="GO" id="GO:0005829">
    <property type="term" value="C:cytosol"/>
    <property type="evidence" value="ECO:0007669"/>
    <property type="project" value="TreeGrafter"/>
</dbReference>
<keyword evidence="9" id="KW-0479">Metal-binding</keyword>
<accession>A0A5C4XR80</accession>
<comment type="caution">
    <text evidence="12">The sequence shown here is derived from an EMBL/GenBank/DDBJ whole genome shotgun (WGS) entry which is preliminary data.</text>
</comment>
<dbReference type="GO" id="GO:0006753">
    <property type="term" value="P:nucleoside phosphate metabolic process"/>
    <property type="evidence" value="ECO:0007669"/>
    <property type="project" value="TreeGrafter"/>
</dbReference>
<evidence type="ECO:0000256" key="10">
    <source>
        <dbReference type="PIRSR" id="PIRSR604385-3"/>
    </source>
</evidence>
<comment type="catalytic activity">
    <reaction evidence="1">
        <text>GDP-alpha-D-mannose + H2O = alpha-D-mannose 1-phosphate + GMP + 2 H(+)</text>
        <dbReference type="Rhea" id="RHEA:27978"/>
        <dbReference type="ChEBI" id="CHEBI:15377"/>
        <dbReference type="ChEBI" id="CHEBI:15378"/>
        <dbReference type="ChEBI" id="CHEBI:57527"/>
        <dbReference type="ChEBI" id="CHEBI:58115"/>
        <dbReference type="ChEBI" id="CHEBI:58409"/>
    </reaction>
</comment>
<dbReference type="PROSITE" id="PS51462">
    <property type="entry name" value="NUDIX"/>
    <property type="match status" value="1"/>
</dbReference>
<dbReference type="GO" id="GO:0019144">
    <property type="term" value="F:ADP-sugar diphosphatase activity"/>
    <property type="evidence" value="ECO:0007669"/>
    <property type="project" value="TreeGrafter"/>
</dbReference>
<keyword evidence="13" id="KW-1185">Reference proteome</keyword>
<comment type="cofactor">
    <cofactor evidence="2 9">
        <name>Mg(2+)</name>
        <dbReference type="ChEBI" id="CHEBI:18420"/>
    </cofactor>
</comment>
<dbReference type="Pfam" id="PF00293">
    <property type="entry name" value="NUDIX"/>
    <property type="match status" value="1"/>
</dbReference>
<evidence type="ECO:0000256" key="8">
    <source>
        <dbReference type="ARBA" id="ARBA00032272"/>
    </source>
</evidence>
<feature type="binding site" evidence="9">
    <location>
        <position position="91"/>
    </location>
    <ligand>
        <name>Mg(2+)</name>
        <dbReference type="ChEBI" id="CHEBI:18420"/>
        <label>1</label>
    </ligand>
</feature>
<dbReference type="InterPro" id="IPR004385">
    <property type="entry name" value="NDP_pyrophosphatase"/>
</dbReference>
<organism evidence="12 13">
    <name type="scientific">Aliirhizobium smilacinae</name>
    <dbReference type="NCBI Taxonomy" id="1395944"/>
    <lineage>
        <taxon>Bacteria</taxon>
        <taxon>Pseudomonadati</taxon>
        <taxon>Pseudomonadota</taxon>
        <taxon>Alphaproteobacteria</taxon>
        <taxon>Hyphomicrobiales</taxon>
        <taxon>Rhizobiaceae</taxon>
        <taxon>Aliirhizobium</taxon>
    </lineage>
</organism>
<evidence type="ECO:0000256" key="5">
    <source>
        <dbReference type="ARBA" id="ARBA00016377"/>
    </source>
</evidence>
<evidence type="ECO:0000256" key="4">
    <source>
        <dbReference type="ARBA" id="ARBA00011738"/>
    </source>
</evidence>
<dbReference type="GO" id="GO:0046872">
    <property type="term" value="F:metal ion binding"/>
    <property type="evidence" value="ECO:0007669"/>
    <property type="project" value="UniProtKB-KW"/>
</dbReference>
<dbReference type="InterPro" id="IPR000086">
    <property type="entry name" value="NUDIX_hydrolase_dom"/>
</dbReference>
<name>A0A5C4XR80_9HYPH</name>
<dbReference type="Proteomes" id="UP000311605">
    <property type="component" value="Unassembled WGS sequence"/>
</dbReference>
<feature type="domain" description="Nudix hydrolase" evidence="11">
    <location>
        <begin position="50"/>
        <end position="189"/>
    </location>
</feature>
<feature type="short sequence motif" description="Nudix box" evidence="10">
    <location>
        <begin position="92"/>
        <end position="114"/>
    </location>
</feature>
<dbReference type="NCBIfam" id="TIGR00052">
    <property type="entry name" value="nudix-type nucleoside diphosphatase, YffH/AdpP family"/>
    <property type="match status" value="1"/>
</dbReference>
<dbReference type="PROSITE" id="PS00893">
    <property type="entry name" value="NUDIX_BOX"/>
    <property type="match status" value="1"/>
</dbReference>
<evidence type="ECO:0000313" key="13">
    <source>
        <dbReference type="Proteomes" id="UP000311605"/>
    </source>
</evidence>
<feature type="binding site" evidence="9">
    <location>
        <position position="111"/>
    </location>
    <ligand>
        <name>Mg(2+)</name>
        <dbReference type="ChEBI" id="CHEBI:18420"/>
        <label>1</label>
    </ligand>
</feature>
<evidence type="ECO:0000256" key="9">
    <source>
        <dbReference type="PIRSR" id="PIRSR604385-2"/>
    </source>
</evidence>
<protein>
    <recommendedName>
        <fullName evidence="5">GDP-mannose pyrophosphatase</fullName>
    </recommendedName>
    <alternativeName>
        <fullName evidence="7">GDP-mannose hydrolase</fullName>
    </alternativeName>
    <alternativeName>
        <fullName evidence="8">GDPMK</fullName>
    </alternativeName>
</protein>
<evidence type="ECO:0000256" key="2">
    <source>
        <dbReference type="ARBA" id="ARBA00001946"/>
    </source>
</evidence>
<keyword evidence="9" id="KW-0460">Magnesium</keyword>
<comment type="subunit">
    <text evidence="4">Homodimer.</text>
</comment>
<evidence type="ECO:0000256" key="6">
    <source>
        <dbReference type="ARBA" id="ARBA00022801"/>
    </source>
</evidence>
<evidence type="ECO:0000313" key="12">
    <source>
        <dbReference type="EMBL" id="TNM65471.1"/>
    </source>
</evidence>